<reference evidence="1 2" key="1">
    <citation type="submission" date="2020-09" db="EMBL/GenBank/DDBJ databases">
        <title>Characterization and genome sequencing of Ruminiclostridium sp. nov. MA18.</title>
        <authorList>
            <person name="Rettenmaier R."/>
            <person name="Kowollik M.-L."/>
            <person name="Liebl W."/>
            <person name="Zverlov V."/>
        </authorList>
    </citation>
    <scope>NUCLEOTIDE SEQUENCE [LARGE SCALE GENOMIC DNA]</scope>
    <source>
        <strain evidence="1 2">MA18</strain>
    </source>
</reference>
<protein>
    <submittedName>
        <fullName evidence="1">Uncharacterized protein</fullName>
    </submittedName>
</protein>
<dbReference type="KEGG" id="rher:EHE19_007125"/>
<sequence>MSKLKNIKIVSLILIVAYVLLSKSELLNDDAFFICIYLLSIGVATALLSTLTFKHFVRGLGLGAILTFIVFLVAFITIPTIEDYLYKIPHEGNLLKGAALGLRYIFAPMLISNLITYTVTFILLRFSLNLNNKL</sequence>
<keyword evidence="2" id="KW-1185">Reference proteome</keyword>
<evidence type="ECO:0000313" key="1">
    <source>
        <dbReference type="EMBL" id="QNU68186.1"/>
    </source>
</evidence>
<name>A0A4U7JNY6_9FIRM</name>
<evidence type="ECO:0000313" key="2">
    <source>
        <dbReference type="Proteomes" id="UP000306409"/>
    </source>
</evidence>
<dbReference type="EMBL" id="CP061336">
    <property type="protein sequence ID" value="QNU68186.1"/>
    <property type="molecule type" value="Genomic_DNA"/>
</dbReference>
<dbReference type="AlphaFoldDB" id="A0A4U7JNY6"/>
<gene>
    <name evidence="1" type="ORF">EHE19_007125</name>
</gene>
<proteinExistence type="predicted"/>
<organism evidence="1 2">
    <name type="scientific">Ruminiclostridium herbifermentans</name>
    <dbReference type="NCBI Taxonomy" id="2488810"/>
    <lineage>
        <taxon>Bacteria</taxon>
        <taxon>Bacillati</taxon>
        <taxon>Bacillota</taxon>
        <taxon>Clostridia</taxon>
        <taxon>Eubacteriales</taxon>
        <taxon>Oscillospiraceae</taxon>
        <taxon>Ruminiclostridium</taxon>
    </lineage>
</organism>
<dbReference type="Proteomes" id="UP000306409">
    <property type="component" value="Chromosome"/>
</dbReference>
<dbReference type="RefSeq" id="WP_137696593.1">
    <property type="nucleotide sequence ID" value="NZ_CP061336.1"/>
</dbReference>
<accession>A0A4U7JNY6</accession>